<accession>I7BJU4</accession>
<keyword evidence="1" id="KW-1133">Transmembrane helix</keyword>
<dbReference type="STRING" id="1212765.MHLP_02790"/>
<feature type="transmembrane region" description="Helical" evidence="1">
    <location>
        <begin position="6"/>
        <end position="28"/>
    </location>
</feature>
<dbReference type="AlphaFoldDB" id="I7BJU4"/>
<keyword evidence="1" id="KW-0812">Transmembrane</keyword>
<keyword evidence="3" id="KW-1185">Reference proteome</keyword>
<organism evidence="2 3">
    <name type="scientific">Mycoplasma haematolamae (strain Purdue)</name>
    <dbReference type="NCBI Taxonomy" id="1212765"/>
    <lineage>
        <taxon>Bacteria</taxon>
        <taxon>Bacillati</taxon>
        <taxon>Mycoplasmatota</taxon>
        <taxon>Mollicutes</taxon>
        <taxon>Mycoplasmataceae</taxon>
        <taxon>Mycoplasma</taxon>
    </lineage>
</organism>
<dbReference type="KEGG" id="mhl:MHLP_02790"/>
<proteinExistence type="predicted"/>
<dbReference type="PATRIC" id="fig|1212765.3.peg.630"/>
<reference evidence="3" key="2">
    <citation type="submission" date="2012-07" db="EMBL/GenBank/DDBJ databases">
        <title>Complete genome sequence of 'Candidatus Mycoplasma haemolamae'.</title>
        <authorList>
            <person name="Guimaraes A.M.S."/>
            <person name="Toth B."/>
            <person name="Santos A.P."/>
            <person name="Nascimento N.C."/>
            <person name="Sojka J.E."/>
            <person name="Messick J.B."/>
        </authorList>
    </citation>
    <scope>NUCLEOTIDE SEQUENCE [LARGE SCALE GENOMIC DNA]</scope>
    <source>
        <strain evidence="3">Purdue</strain>
    </source>
</reference>
<evidence type="ECO:0000256" key="1">
    <source>
        <dbReference type="SAM" id="Phobius"/>
    </source>
</evidence>
<dbReference type="HOGENOM" id="CLU_155846_0_0_14"/>
<dbReference type="Proteomes" id="UP000006502">
    <property type="component" value="Chromosome"/>
</dbReference>
<dbReference type="EMBL" id="CP003731">
    <property type="protein sequence ID" value="AFO52138.1"/>
    <property type="molecule type" value="Genomic_DNA"/>
</dbReference>
<name>I7BJU4_MYCHA</name>
<keyword evidence="1" id="KW-0472">Membrane</keyword>
<evidence type="ECO:0000313" key="3">
    <source>
        <dbReference type="Proteomes" id="UP000006502"/>
    </source>
</evidence>
<evidence type="ECO:0000313" key="2">
    <source>
        <dbReference type="EMBL" id="AFO52138.1"/>
    </source>
</evidence>
<gene>
    <name evidence="2" type="ordered locus">MHLP_02790</name>
</gene>
<reference evidence="2 3" key="1">
    <citation type="journal article" date="2012" name="J. Bacteriol.">
        <title>Genome Sequence of "Candidatus Mycoplasma haemolamae" Strain Purdue, a Red Blood Cell Pathogen of Alpacas (Vicugna pacos) and Llamas (Lama glama).</title>
        <authorList>
            <person name="Guimaraes A.M."/>
            <person name="Toth B."/>
            <person name="Santos A.P."/>
            <person name="do Nascimento N.C."/>
            <person name="Kritchevsky J.E."/>
            <person name="Messick J.B."/>
        </authorList>
    </citation>
    <scope>NUCLEOTIDE SEQUENCE [LARGE SCALE GENOMIC DNA]</scope>
    <source>
        <strain evidence="2 3">Purdue</strain>
    </source>
</reference>
<sequence length="129" mass="14383">MTPILVAKILIPIGTIGGVSVAATPAIISSLDNGRYFKFRDNNGKKESVYLYCPFREGQATYPKVNWENKQITCGYALQEEKFSQQYINTISKYGQGLSCSIEVDNPDSYTCHNKEFVVVGPETLSFKV</sequence>
<protein>
    <submittedName>
        <fullName evidence="2">Uncharacterized protein</fullName>
    </submittedName>
</protein>